<evidence type="ECO:0000313" key="2">
    <source>
        <dbReference type="Proteomes" id="UP000298390"/>
    </source>
</evidence>
<gene>
    <name evidence="1" type="ORF">EVJ58_g6222</name>
</gene>
<name>A0A4Y9Y897_9APHY</name>
<reference evidence="1 2" key="1">
    <citation type="submission" date="2019-01" db="EMBL/GenBank/DDBJ databases">
        <title>Genome sequencing of the rare red list fungi Fomitopsis rosea.</title>
        <authorList>
            <person name="Buettner E."/>
            <person name="Kellner H."/>
        </authorList>
    </citation>
    <scope>NUCLEOTIDE SEQUENCE [LARGE SCALE GENOMIC DNA]</scope>
    <source>
        <strain evidence="1 2">DSM 105464</strain>
    </source>
</reference>
<proteinExistence type="predicted"/>
<organism evidence="1 2">
    <name type="scientific">Rhodofomes roseus</name>
    <dbReference type="NCBI Taxonomy" id="34475"/>
    <lineage>
        <taxon>Eukaryota</taxon>
        <taxon>Fungi</taxon>
        <taxon>Dikarya</taxon>
        <taxon>Basidiomycota</taxon>
        <taxon>Agaricomycotina</taxon>
        <taxon>Agaricomycetes</taxon>
        <taxon>Polyporales</taxon>
        <taxon>Rhodofomes</taxon>
    </lineage>
</organism>
<dbReference type="EMBL" id="SEKV01000341">
    <property type="protein sequence ID" value="TFY58744.1"/>
    <property type="molecule type" value="Genomic_DNA"/>
</dbReference>
<evidence type="ECO:0000313" key="1">
    <source>
        <dbReference type="EMBL" id="TFY58744.1"/>
    </source>
</evidence>
<comment type="caution">
    <text evidence="1">The sequence shown here is derived from an EMBL/GenBank/DDBJ whole genome shotgun (WGS) entry which is preliminary data.</text>
</comment>
<accession>A0A4Y9Y897</accession>
<sequence>MLLQRIPLSVDIHNFSDDAFAALVQAPAEPAFHVGTILNSVWVNTPRVGLQHTMHTTTHPLEPFRNGGDILNPAWVDNARVGQGQVAGTQAHLLEAFRLDPTRDPAYAGGLRRWGDRAAPRDVPPKSPIYEYGQSDEYDWAVAVSTYDHLQLEDTRFAMDFLDMWKYESEVFRELSEEWVREALIADDERSEEEPILLKEIHFGASTGLLLAMADDATLNGGSGDTSSGGLPSLPVLDDIVPGLVGLGETFEEERRE</sequence>
<dbReference type="AlphaFoldDB" id="A0A4Y9Y897"/>
<protein>
    <submittedName>
        <fullName evidence="1">Uncharacterized protein</fullName>
    </submittedName>
</protein>
<dbReference type="Proteomes" id="UP000298390">
    <property type="component" value="Unassembled WGS sequence"/>
</dbReference>